<feature type="compositionally biased region" description="Basic and acidic residues" evidence="1">
    <location>
        <begin position="53"/>
        <end position="64"/>
    </location>
</feature>
<evidence type="ECO:0000313" key="3">
    <source>
        <dbReference type="Proteomes" id="UP000789524"/>
    </source>
</evidence>
<dbReference type="Proteomes" id="UP000789524">
    <property type="component" value="Unassembled WGS sequence"/>
</dbReference>
<accession>A0A8J2QX00</accession>
<comment type="caution">
    <text evidence="2">The sequence shown here is derived from an EMBL/GenBank/DDBJ whole genome shotgun (WGS) entry which is preliminary data.</text>
</comment>
<keyword evidence="3" id="KW-1185">Reference proteome</keyword>
<feature type="compositionally biased region" description="Basic and acidic residues" evidence="1">
    <location>
        <begin position="83"/>
        <end position="93"/>
    </location>
</feature>
<gene>
    <name evidence="2" type="ORF">DCHRY22_LOCUS11030</name>
</gene>
<proteinExistence type="predicted"/>
<evidence type="ECO:0000313" key="2">
    <source>
        <dbReference type="EMBL" id="CAG9574828.1"/>
    </source>
</evidence>
<evidence type="ECO:0000256" key="1">
    <source>
        <dbReference type="SAM" id="MobiDB-lite"/>
    </source>
</evidence>
<dbReference type="OrthoDB" id="6920300at2759"/>
<name>A0A8J2QX00_9NEOP</name>
<sequence length="93" mass="11036">MSDSYNGRRINPIQRGKPASGFDNQNRRPNTGTRSQRRAYEFQQQRAAETDWAEAREFEERPPEPRGPTQRSVARKDKQKKKVEKEKRIYTEI</sequence>
<feature type="region of interest" description="Disordered" evidence="1">
    <location>
        <begin position="1"/>
        <end position="93"/>
    </location>
</feature>
<protein>
    <submittedName>
        <fullName evidence="2">(African queen) hypothetical protein</fullName>
    </submittedName>
</protein>
<reference evidence="2" key="1">
    <citation type="submission" date="2021-09" db="EMBL/GenBank/DDBJ databases">
        <authorList>
            <person name="Martin H S."/>
        </authorList>
    </citation>
    <scope>NUCLEOTIDE SEQUENCE</scope>
</reference>
<dbReference type="EMBL" id="CAKASE010000073">
    <property type="protein sequence ID" value="CAG9574828.1"/>
    <property type="molecule type" value="Genomic_DNA"/>
</dbReference>
<feature type="compositionally biased region" description="Polar residues" evidence="1">
    <location>
        <begin position="22"/>
        <end position="34"/>
    </location>
</feature>
<organism evidence="2 3">
    <name type="scientific">Danaus chrysippus</name>
    <name type="common">African queen</name>
    <dbReference type="NCBI Taxonomy" id="151541"/>
    <lineage>
        <taxon>Eukaryota</taxon>
        <taxon>Metazoa</taxon>
        <taxon>Ecdysozoa</taxon>
        <taxon>Arthropoda</taxon>
        <taxon>Hexapoda</taxon>
        <taxon>Insecta</taxon>
        <taxon>Pterygota</taxon>
        <taxon>Neoptera</taxon>
        <taxon>Endopterygota</taxon>
        <taxon>Lepidoptera</taxon>
        <taxon>Glossata</taxon>
        <taxon>Ditrysia</taxon>
        <taxon>Papilionoidea</taxon>
        <taxon>Nymphalidae</taxon>
        <taxon>Danainae</taxon>
        <taxon>Danaini</taxon>
        <taxon>Danaina</taxon>
        <taxon>Danaus</taxon>
        <taxon>Anosia</taxon>
    </lineage>
</organism>
<dbReference type="AlphaFoldDB" id="A0A8J2QX00"/>